<feature type="compositionally biased region" description="Acidic residues" evidence="6">
    <location>
        <begin position="124"/>
        <end position="142"/>
    </location>
</feature>
<feature type="transmembrane region" description="Helical" evidence="7">
    <location>
        <begin position="403"/>
        <end position="423"/>
    </location>
</feature>
<evidence type="ECO:0000256" key="1">
    <source>
        <dbReference type="ARBA" id="ARBA00004141"/>
    </source>
</evidence>
<feature type="transmembrane region" description="Helical" evidence="7">
    <location>
        <begin position="468"/>
        <end position="488"/>
    </location>
</feature>
<evidence type="ECO:0000256" key="7">
    <source>
        <dbReference type="SAM" id="Phobius"/>
    </source>
</evidence>
<feature type="transmembrane region" description="Helical" evidence="7">
    <location>
        <begin position="443"/>
        <end position="461"/>
    </location>
</feature>
<feature type="region of interest" description="Disordered" evidence="6">
    <location>
        <begin position="105"/>
        <end position="165"/>
    </location>
</feature>
<dbReference type="PANTHER" id="PTHR20855">
    <property type="entry name" value="ADIPOR/PROGESTIN RECEPTOR-RELATED"/>
    <property type="match status" value="1"/>
</dbReference>
<dbReference type="GO" id="GO:0038023">
    <property type="term" value="F:signaling receptor activity"/>
    <property type="evidence" value="ECO:0007669"/>
    <property type="project" value="TreeGrafter"/>
</dbReference>
<evidence type="ECO:0000256" key="6">
    <source>
        <dbReference type="SAM" id="MobiDB-lite"/>
    </source>
</evidence>
<dbReference type="PANTHER" id="PTHR20855:SF97">
    <property type="entry name" value="ADIPOR-LIKE RECEPTOR IZH3-RELATED"/>
    <property type="match status" value="1"/>
</dbReference>
<keyword evidence="5" id="KW-0862">Zinc</keyword>
<organism evidence="8 9">
    <name type="scientific">Rhodotorula paludigena</name>
    <dbReference type="NCBI Taxonomy" id="86838"/>
    <lineage>
        <taxon>Eukaryota</taxon>
        <taxon>Fungi</taxon>
        <taxon>Dikarya</taxon>
        <taxon>Basidiomycota</taxon>
        <taxon>Pucciniomycotina</taxon>
        <taxon>Microbotryomycetes</taxon>
        <taxon>Sporidiobolales</taxon>
        <taxon>Sporidiobolaceae</taxon>
        <taxon>Rhodotorula</taxon>
    </lineage>
</organism>
<feature type="compositionally biased region" description="Acidic residues" evidence="6">
    <location>
        <begin position="105"/>
        <end position="116"/>
    </location>
</feature>
<evidence type="ECO:0000256" key="5">
    <source>
        <dbReference type="PIRSR" id="PIRSR604254-1"/>
    </source>
</evidence>
<dbReference type="GO" id="GO:0046872">
    <property type="term" value="F:metal ion binding"/>
    <property type="evidence" value="ECO:0007669"/>
    <property type="project" value="UniProtKB-KW"/>
</dbReference>
<feature type="transmembrane region" description="Helical" evidence="7">
    <location>
        <begin position="494"/>
        <end position="513"/>
    </location>
</feature>
<dbReference type="EMBL" id="BQKY01000012">
    <property type="protein sequence ID" value="GJN92882.1"/>
    <property type="molecule type" value="Genomic_DNA"/>
</dbReference>
<feature type="compositionally biased region" description="Low complexity" evidence="6">
    <location>
        <begin position="10"/>
        <end position="36"/>
    </location>
</feature>
<gene>
    <name evidence="8" type="ORF">Rhopal_005922-T1</name>
</gene>
<accession>A0AAV5GTQ0</accession>
<reference evidence="8 9" key="1">
    <citation type="submission" date="2021-12" db="EMBL/GenBank/DDBJ databases">
        <title>High titer production of polyol ester of fatty acids by Rhodotorula paludigena BS15 towards product separation-free biomass refinery.</title>
        <authorList>
            <person name="Mano J."/>
            <person name="Ono H."/>
            <person name="Tanaka T."/>
            <person name="Naito K."/>
            <person name="Sushida H."/>
            <person name="Ike M."/>
            <person name="Tokuyasu K."/>
            <person name="Kitaoka M."/>
        </authorList>
    </citation>
    <scope>NUCLEOTIDE SEQUENCE [LARGE SCALE GENOMIC DNA]</scope>
    <source>
        <strain evidence="8 9">BS15</strain>
    </source>
</reference>
<feature type="compositionally biased region" description="Low complexity" evidence="6">
    <location>
        <begin position="46"/>
        <end position="63"/>
    </location>
</feature>
<protein>
    <recommendedName>
        <fullName evidence="10">HlyIII-domain-containing protein</fullName>
    </recommendedName>
</protein>
<dbReference type="InterPro" id="IPR004254">
    <property type="entry name" value="AdipoR/HlyIII-related"/>
</dbReference>
<evidence type="ECO:0008006" key="10">
    <source>
        <dbReference type="Google" id="ProtNLM"/>
    </source>
</evidence>
<evidence type="ECO:0000256" key="3">
    <source>
        <dbReference type="ARBA" id="ARBA00022989"/>
    </source>
</evidence>
<keyword evidence="9" id="KW-1185">Reference proteome</keyword>
<dbReference type="Proteomes" id="UP001342314">
    <property type="component" value="Unassembled WGS sequence"/>
</dbReference>
<evidence type="ECO:0000313" key="8">
    <source>
        <dbReference type="EMBL" id="GJN92882.1"/>
    </source>
</evidence>
<evidence type="ECO:0000256" key="4">
    <source>
        <dbReference type="ARBA" id="ARBA00023136"/>
    </source>
</evidence>
<proteinExistence type="predicted"/>
<keyword evidence="4 7" id="KW-0472">Membrane</keyword>
<evidence type="ECO:0000256" key="2">
    <source>
        <dbReference type="ARBA" id="ARBA00022692"/>
    </source>
</evidence>
<comment type="caution">
    <text evidence="8">The sequence shown here is derived from an EMBL/GenBank/DDBJ whole genome shotgun (WGS) entry which is preliminary data.</text>
</comment>
<keyword evidence="5" id="KW-0479">Metal-binding</keyword>
<feature type="binding site" evidence="5">
    <location>
        <position position="593"/>
    </location>
    <ligand>
        <name>Zn(2+)</name>
        <dbReference type="ChEBI" id="CHEBI:29105"/>
    </ligand>
</feature>
<feature type="binding site" evidence="5">
    <location>
        <position position="597"/>
    </location>
    <ligand>
        <name>Zn(2+)</name>
        <dbReference type="ChEBI" id="CHEBI:29105"/>
    </ligand>
</feature>
<dbReference type="GO" id="GO:0016020">
    <property type="term" value="C:membrane"/>
    <property type="evidence" value="ECO:0007669"/>
    <property type="project" value="UniProtKB-SubCell"/>
</dbReference>
<feature type="region of interest" description="Disordered" evidence="6">
    <location>
        <begin position="1"/>
        <end position="63"/>
    </location>
</feature>
<keyword evidence="2 7" id="KW-0812">Transmembrane</keyword>
<dbReference type="Pfam" id="PF03006">
    <property type="entry name" value="HlyIII"/>
    <property type="match status" value="1"/>
</dbReference>
<comment type="subcellular location">
    <subcellularLocation>
        <location evidence="1">Membrane</location>
        <topology evidence="1">Multi-pass membrane protein</topology>
    </subcellularLocation>
</comment>
<keyword evidence="3 7" id="KW-1133">Transmembrane helix</keyword>
<evidence type="ECO:0000313" key="9">
    <source>
        <dbReference type="Proteomes" id="UP001342314"/>
    </source>
</evidence>
<dbReference type="GO" id="GO:0006882">
    <property type="term" value="P:intracellular zinc ion homeostasis"/>
    <property type="evidence" value="ECO:0007669"/>
    <property type="project" value="TreeGrafter"/>
</dbReference>
<feature type="transmembrane region" description="Helical" evidence="7">
    <location>
        <begin position="525"/>
        <end position="542"/>
    </location>
</feature>
<dbReference type="AlphaFoldDB" id="A0AAV5GTQ0"/>
<sequence>MSTLRRRGNARPAGRRSASSISLGSTSSSSAPPLLGARRRSHSVHDSTVPLSSSSSFGPSQAVSSLFDSLDLPSSLLALREYVAGKLADAERSLQALRAVVEEEASEFEAETETEDGGVTSAVETDDDDEDEDGATDAGDDEPLLRAPQPMRSRSSSPGAPVGDDLRDDISALQAFISSASSFLAAMRDEFPSLSSSSDGSFSSSLVNFQLSAEARTTLDRFLEDHPLPSLPHLGLRSRAASSATAILERVSTELRSVRDALYYLTSTADPASYLPSLPSLPSTSDLSDLRSYFSSESTRLTSAIAQLKDDTTTSLSAGLHTLQDGAAELSAFVKDQSHLVVDEAKRMYHRALEIGRERLLQYEELPPDWRNNEHIHTGYRYIPIEEWGALLKSMWQWHNETVNIHSHLFGALSLVILLVYYLFFSSSSPHALADPHPGDTAIAVLFVISAVHCLLCSWYRGAACVDYVGISGLIAASVAGSTYYGFYEHPHLASSYMLFNLIVGVTGMIVPWAKWFNEREHKGWRIAFFVSLAASAVAPIAHRALIYGAGNTFWFYSPAIPSVCAYLVGLSFYANQFPECCAPGSWNIGASHQLWHVAIVAAVWLHWKAMSDWSTTVALARIVGVDSGVALGAH</sequence>
<name>A0AAV5GTQ0_9BASI</name>
<feature type="transmembrane region" description="Helical" evidence="7">
    <location>
        <begin position="554"/>
        <end position="575"/>
    </location>
</feature>